<accession>A0A0K1P6C6</accession>
<feature type="signal peptide" evidence="1">
    <location>
        <begin position="1"/>
        <end position="22"/>
    </location>
</feature>
<organism evidence="2 3">
    <name type="scientific">Spiroplasma turonicum</name>
    <dbReference type="NCBI Taxonomy" id="216946"/>
    <lineage>
        <taxon>Bacteria</taxon>
        <taxon>Bacillati</taxon>
        <taxon>Mycoplasmatota</taxon>
        <taxon>Mollicutes</taxon>
        <taxon>Entomoplasmatales</taxon>
        <taxon>Spiroplasmataceae</taxon>
        <taxon>Spiroplasma</taxon>
    </lineage>
</organism>
<dbReference type="RefSeq" id="WP_144416179.1">
    <property type="nucleotide sequence ID" value="NZ_CP012328.1"/>
</dbReference>
<reference evidence="2 3" key="1">
    <citation type="journal article" date="2015" name="Genome Announc.">
        <title>Complete Genome Sequence of Spiroplasma turonicum Strain Tab4cT, a Parasite of a Horse Fly, Haematopota sp. (Diptera: Tabanidae).</title>
        <authorList>
            <person name="Davis R.E."/>
            <person name="Shao J."/>
            <person name="Zhao Y."/>
            <person name="Gasparich G.E."/>
            <person name="Gaynor B.J."/>
            <person name="Donofrio N."/>
        </authorList>
    </citation>
    <scope>NUCLEOTIDE SEQUENCE [LARGE SCALE GENOMIC DNA]</scope>
    <source>
        <strain evidence="2 3">Tab4c</strain>
    </source>
</reference>
<sequence length="370" mass="43074">MNKFKKITLSIMMLAIPSSVLSCSTNTINPDFENANYLVAYSNIFNSTKNGFYNLLPDLKLKNQKNKNAKKFLFKDNNIVLNCIEFKCDDNKFEGTKLTNENYANPNLINEKSDLISNVQIAFDSIAYSYGIGPLSKDNIFYDFSDLNLTVDYNNTFYKFIRDEDNNNIIKFYTTQSTIISNKDSSEQQNNYSILNENVDFDLDIIKSFLPVYFKTDETVPIDYNLEVKEIQSESKEDSDDNETKYYLNLSFEFDEKKLENEPIIDNLANILTNILFYIEPIKFVDKTHEILIESNESNTGDEPNVGEKLIDVLNSEPEEEIDYSKLEYFRNKTWKTSTFSNPINIKDKNISYIEIKTKYHNLPPKEEIE</sequence>
<proteinExistence type="predicted"/>
<evidence type="ECO:0000313" key="3">
    <source>
        <dbReference type="Proteomes" id="UP000067243"/>
    </source>
</evidence>
<dbReference type="AlphaFoldDB" id="A0A0K1P6C6"/>
<name>A0A0K1P6C6_9MOLU</name>
<evidence type="ECO:0008006" key="4">
    <source>
        <dbReference type="Google" id="ProtNLM"/>
    </source>
</evidence>
<dbReference type="PROSITE" id="PS51257">
    <property type="entry name" value="PROKAR_LIPOPROTEIN"/>
    <property type="match status" value="1"/>
</dbReference>
<feature type="chain" id="PRO_5005465440" description="Lipoprotein" evidence="1">
    <location>
        <begin position="23"/>
        <end position="370"/>
    </location>
</feature>
<keyword evidence="1" id="KW-0732">Signal</keyword>
<protein>
    <recommendedName>
        <fullName evidence="4">Lipoprotein</fullName>
    </recommendedName>
</protein>
<dbReference type="KEGG" id="stur:STURON_00503"/>
<dbReference type="STRING" id="216946.STURO_v1c05010"/>
<dbReference type="EMBL" id="CP012328">
    <property type="protein sequence ID" value="AKU79749.1"/>
    <property type="molecule type" value="Genomic_DNA"/>
</dbReference>
<keyword evidence="3" id="KW-1185">Reference proteome</keyword>
<evidence type="ECO:0000256" key="1">
    <source>
        <dbReference type="SAM" id="SignalP"/>
    </source>
</evidence>
<dbReference type="OrthoDB" id="389639at2"/>
<dbReference type="PATRIC" id="fig|216946.3.peg.505"/>
<gene>
    <name evidence="2" type="ORF">STURON_00503</name>
</gene>
<evidence type="ECO:0000313" key="2">
    <source>
        <dbReference type="EMBL" id="AKU79749.1"/>
    </source>
</evidence>
<dbReference type="Proteomes" id="UP000067243">
    <property type="component" value="Chromosome"/>
</dbReference>